<dbReference type="InterPro" id="IPR004360">
    <property type="entry name" value="Glyas_Fos-R_dOase_dom"/>
</dbReference>
<reference evidence="2 3" key="1">
    <citation type="submission" date="2018-11" db="EMBL/GenBank/DDBJ databases">
        <title>Draft genome sequence of Cellulomonas takizawaensis strain TKZ-21.</title>
        <authorList>
            <person name="Yamamura H."/>
            <person name="Hayashi T."/>
            <person name="Hamada M."/>
            <person name="Serisawa Y."/>
            <person name="Matsuyama K."/>
            <person name="Nakagawa Y."/>
            <person name="Otoguro M."/>
            <person name="Yanagida F."/>
            <person name="Hayakawa M."/>
        </authorList>
    </citation>
    <scope>NUCLEOTIDE SEQUENCE [LARGE SCALE GENOMIC DNA]</scope>
    <source>
        <strain evidence="2 3">TKZ-21</strain>
    </source>
</reference>
<accession>A0A401V343</accession>
<dbReference type="PANTHER" id="PTHR34109:SF1">
    <property type="entry name" value="VOC DOMAIN-CONTAINING PROTEIN"/>
    <property type="match status" value="1"/>
</dbReference>
<gene>
    <name evidence="2" type="ORF">CTKZ_28630</name>
</gene>
<feature type="domain" description="VOC" evidence="1">
    <location>
        <begin position="7"/>
        <end position="128"/>
    </location>
</feature>
<dbReference type="InterPro" id="IPR029068">
    <property type="entry name" value="Glyas_Bleomycin-R_OHBP_Dase"/>
</dbReference>
<evidence type="ECO:0000259" key="1">
    <source>
        <dbReference type="PROSITE" id="PS51819"/>
    </source>
</evidence>
<protein>
    <recommendedName>
        <fullName evidence="1">VOC domain-containing protein</fullName>
    </recommendedName>
</protein>
<keyword evidence="3" id="KW-1185">Reference proteome</keyword>
<dbReference type="PANTHER" id="PTHR34109">
    <property type="entry name" value="BNAUNNG04460D PROTEIN-RELATED"/>
    <property type="match status" value="1"/>
</dbReference>
<comment type="caution">
    <text evidence="2">The sequence shown here is derived from an EMBL/GenBank/DDBJ whole genome shotgun (WGS) entry which is preliminary data.</text>
</comment>
<dbReference type="Pfam" id="PF00903">
    <property type="entry name" value="Glyoxalase"/>
    <property type="match status" value="1"/>
</dbReference>
<name>A0A401V343_9CELL</name>
<sequence length="134" mass="14018">MTDDTSASLHAYLSYADAPAAIDWLVALGFAVTARQDDEHGGVQHAEARLGDAVVMVASDDAAYTVPPLVGVSTGSGVHLCTPDVDDLHRRAVAAGGTSVIAPEDTPWGSRRARVLDVGGREWSFGTYAPGRAW</sequence>
<dbReference type="AlphaFoldDB" id="A0A401V343"/>
<dbReference type="Gene3D" id="3.30.720.120">
    <property type="match status" value="1"/>
</dbReference>
<dbReference type="SUPFAM" id="SSF54593">
    <property type="entry name" value="Glyoxalase/Bleomycin resistance protein/Dihydroxybiphenyl dioxygenase"/>
    <property type="match status" value="1"/>
</dbReference>
<proteinExistence type="predicted"/>
<evidence type="ECO:0000313" key="3">
    <source>
        <dbReference type="Proteomes" id="UP000288246"/>
    </source>
</evidence>
<dbReference type="InterPro" id="IPR037523">
    <property type="entry name" value="VOC_core"/>
</dbReference>
<evidence type="ECO:0000313" key="2">
    <source>
        <dbReference type="EMBL" id="GCD21301.1"/>
    </source>
</evidence>
<dbReference type="Gene3D" id="3.30.720.110">
    <property type="match status" value="1"/>
</dbReference>
<dbReference type="Proteomes" id="UP000288246">
    <property type="component" value="Unassembled WGS sequence"/>
</dbReference>
<dbReference type="EMBL" id="BHYL01000260">
    <property type="protein sequence ID" value="GCD21301.1"/>
    <property type="molecule type" value="Genomic_DNA"/>
</dbReference>
<organism evidence="2 3">
    <name type="scientific">Cellulomonas algicola</name>
    <dbReference type="NCBI Taxonomy" id="2071633"/>
    <lineage>
        <taxon>Bacteria</taxon>
        <taxon>Bacillati</taxon>
        <taxon>Actinomycetota</taxon>
        <taxon>Actinomycetes</taxon>
        <taxon>Micrococcales</taxon>
        <taxon>Cellulomonadaceae</taxon>
        <taxon>Cellulomonas</taxon>
    </lineage>
</organism>
<dbReference type="PROSITE" id="PS51819">
    <property type="entry name" value="VOC"/>
    <property type="match status" value="1"/>
</dbReference>
<dbReference type="RefSeq" id="WP_200829776.1">
    <property type="nucleotide sequence ID" value="NZ_BHYL01000260.1"/>
</dbReference>